<dbReference type="Pfam" id="PF02036">
    <property type="entry name" value="SCP2"/>
    <property type="match status" value="1"/>
</dbReference>
<reference evidence="3" key="1">
    <citation type="submission" date="2018-05" db="EMBL/GenBank/DDBJ databases">
        <authorList>
            <person name="Lanie J.A."/>
            <person name="Ng W.-L."/>
            <person name="Kazmierczak K.M."/>
            <person name="Andrzejewski T.M."/>
            <person name="Davidsen T.M."/>
            <person name="Wayne K.J."/>
            <person name="Tettelin H."/>
            <person name="Glass J.I."/>
            <person name="Rusch D."/>
            <person name="Podicherti R."/>
            <person name="Tsui H.-C.T."/>
            <person name="Winkler M.E."/>
        </authorList>
    </citation>
    <scope>NUCLEOTIDE SEQUENCE</scope>
    <source>
        <strain evidence="3">KNB</strain>
    </source>
</reference>
<gene>
    <name evidence="1" type="primary">ubiJ</name>
    <name evidence="3" type="ORF">NITFAB_0413</name>
</gene>
<keyword evidence="1" id="KW-0831">Ubiquinone biosynthesis</keyword>
<comment type="subcellular location">
    <subcellularLocation>
        <location evidence="1">Cytoplasm</location>
    </subcellularLocation>
</comment>
<comment type="similarity">
    <text evidence="1">Belongs to the UbiJ family.</text>
</comment>
<dbReference type="PANTHER" id="PTHR38693">
    <property type="entry name" value="UBIQUINONE BIOSYNTHESIS PROTEIN UBIJ"/>
    <property type="match status" value="1"/>
</dbReference>
<dbReference type="AlphaFoldDB" id="A0A2X0RB58"/>
<proteinExistence type="inferred from homology"/>
<evidence type="ECO:0000259" key="2">
    <source>
        <dbReference type="Pfam" id="PF02036"/>
    </source>
</evidence>
<sequence>MLGQPTASALSHLLAQSSWAAKRLAPHAGKTVCFQIAPFSFSYTIQDDGSVSAAAEATSADAVCTIPPSLLPRLAVQDESAYLQIENSGDAALLAEIFYLSRHLRWDAAEDLSHLTGDIAAERMVQYANAGRRYLQHTATVLSQALAEFWTEEDPLLAKSTHISSFVHQTDKLRDDVARLEQRIHRLNGS</sequence>
<evidence type="ECO:0000313" key="3">
    <source>
        <dbReference type="EMBL" id="SPS04824.1"/>
    </source>
</evidence>
<organism evidence="3">
    <name type="scientific">Candidatus Nitrotoga fabula</name>
    <dbReference type="NCBI Taxonomy" id="2182327"/>
    <lineage>
        <taxon>Bacteria</taxon>
        <taxon>Pseudomonadati</taxon>
        <taxon>Pseudomonadota</taxon>
        <taxon>Betaproteobacteria</taxon>
        <taxon>Nitrosomonadales</taxon>
        <taxon>Gallionellaceae</taxon>
        <taxon>Candidatus Nitrotoga</taxon>
    </lineage>
</organism>
<dbReference type="GO" id="GO:0006744">
    <property type="term" value="P:ubiquinone biosynthetic process"/>
    <property type="evidence" value="ECO:0007669"/>
    <property type="project" value="UniProtKB-UniRule"/>
</dbReference>
<dbReference type="InterPro" id="IPR038989">
    <property type="entry name" value="UbiJ"/>
</dbReference>
<dbReference type="InterPro" id="IPR003033">
    <property type="entry name" value="SCP2_sterol-bd_dom"/>
</dbReference>
<comment type="pathway">
    <text evidence="1">Cofactor biosynthesis; ubiquinone biosynthesis.</text>
</comment>
<name>A0A2X0RB58_9PROT</name>
<dbReference type="PANTHER" id="PTHR38693:SF1">
    <property type="entry name" value="UBIQUINONE BIOSYNTHESIS ACCESSORY FACTOR UBIJ"/>
    <property type="match status" value="1"/>
</dbReference>
<accession>A0A2X0RB58</accession>
<dbReference type="GO" id="GO:0005737">
    <property type="term" value="C:cytoplasm"/>
    <property type="evidence" value="ECO:0007669"/>
    <property type="project" value="UniProtKB-SubCell"/>
</dbReference>
<feature type="domain" description="SCP2" evidence="2">
    <location>
        <begin position="11"/>
        <end position="78"/>
    </location>
</feature>
<evidence type="ECO:0000256" key="1">
    <source>
        <dbReference type="HAMAP-Rule" id="MF_02215"/>
    </source>
</evidence>
<keyword evidence="1" id="KW-0963">Cytoplasm</keyword>
<protein>
    <recommendedName>
        <fullName evidence="1">Ubiquinone biosynthesis accessory factor UbiJ</fullName>
    </recommendedName>
</protein>
<dbReference type="EMBL" id="LS423452">
    <property type="protein sequence ID" value="SPS04824.1"/>
    <property type="molecule type" value="Genomic_DNA"/>
</dbReference>
<dbReference type="UniPathway" id="UPA00232"/>
<dbReference type="HAMAP" id="MF_02215">
    <property type="entry name" value="UbiJ"/>
    <property type="match status" value="1"/>
</dbReference>
<comment type="function">
    <text evidence="1">Required for ubiquinone (coenzyme Q) biosynthesis. Binds hydrophobic ubiquinone biosynthetic intermediates via its SCP2 domain and is essential for the stability of the Ubi complex. May constitute a docking platform where Ubi enzymes assemble and access their SCP2-bound polyprenyl substrates.</text>
</comment>